<organism evidence="2 3">
    <name type="scientific">Pseudonocardia autotrophica</name>
    <name type="common">Amycolata autotrophica</name>
    <name type="synonym">Nocardia autotrophica</name>
    <dbReference type="NCBI Taxonomy" id="2074"/>
    <lineage>
        <taxon>Bacteria</taxon>
        <taxon>Bacillati</taxon>
        <taxon>Actinomycetota</taxon>
        <taxon>Actinomycetes</taxon>
        <taxon>Pseudonocardiales</taxon>
        <taxon>Pseudonocardiaceae</taxon>
        <taxon>Pseudonocardia</taxon>
    </lineage>
</organism>
<sequence length="199" mass="21457">MADPGTDGVTEARRRWQAAADRLWPMALADGERYRQLTDAVGAVLTTLREQAHSLDELLAAERTGSAPPDVLAAACAVRADELVAERAGRDRREAIESARETGLEWAVLVREPTRVVEVHLASGRAVVATADPYLGDPPYRVAEATVDLRTGRFAGAADDGTPCHDVDRWLTEQERLRDLIGGHPGPVGSDGTDPMEGR</sequence>
<feature type="region of interest" description="Disordered" evidence="1">
    <location>
        <begin position="178"/>
        <end position="199"/>
    </location>
</feature>
<dbReference type="AlphaFoldDB" id="A0A1Y2N8G6"/>
<keyword evidence="3" id="KW-1185">Reference proteome</keyword>
<proteinExistence type="predicted"/>
<evidence type="ECO:0000313" key="3">
    <source>
        <dbReference type="Proteomes" id="UP000194360"/>
    </source>
</evidence>
<dbReference type="STRING" id="2074.BG845_00434"/>
<dbReference type="EMBL" id="MIGB01000002">
    <property type="protein sequence ID" value="OSY43491.1"/>
    <property type="molecule type" value="Genomic_DNA"/>
</dbReference>
<accession>A0A1Y2N8G6</accession>
<protein>
    <submittedName>
        <fullName evidence="2">Uncharacterized protein</fullName>
    </submittedName>
</protein>
<dbReference type="RefSeq" id="WP_085910781.1">
    <property type="nucleotide sequence ID" value="NZ_AP018920.1"/>
</dbReference>
<evidence type="ECO:0000256" key="1">
    <source>
        <dbReference type="SAM" id="MobiDB-lite"/>
    </source>
</evidence>
<dbReference type="Proteomes" id="UP000194360">
    <property type="component" value="Unassembled WGS sequence"/>
</dbReference>
<evidence type="ECO:0000313" key="2">
    <source>
        <dbReference type="EMBL" id="OSY43491.1"/>
    </source>
</evidence>
<dbReference type="OrthoDB" id="3701084at2"/>
<comment type="caution">
    <text evidence="2">The sequence shown here is derived from an EMBL/GenBank/DDBJ whole genome shotgun (WGS) entry which is preliminary data.</text>
</comment>
<name>A0A1Y2N8G6_PSEAH</name>
<gene>
    <name evidence="2" type="ORF">BG845_00434</name>
</gene>
<reference evidence="2 3" key="1">
    <citation type="submission" date="2016-09" db="EMBL/GenBank/DDBJ databases">
        <title>Pseudonocardia autotrophica DSM535, a candidate organism with high potential of specific P450 cytochromes.</title>
        <authorList>
            <person name="Grumaz C."/>
            <person name="Vainshtein Y."/>
            <person name="Kirstahler P."/>
            <person name="Sohn K."/>
        </authorList>
    </citation>
    <scope>NUCLEOTIDE SEQUENCE [LARGE SCALE GENOMIC DNA]</scope>
    <source>
        <strain evidence="2 3">DSM 535</strain>
    </source>
</reference>